<dbReference type="EMBL" id="FN393083">
    <property type="protein sequence ID" value="CAY82218.1"/>
    <property type="molecule type" value="Genomic_DNA"/>
</dbReference>
<dbReference type="HOGENOM" id="CLU_2063312_0_0_1"/>
<evidence type="ECO:0000313" key="2">
    <source>
        <dbReference type="EMBL" id="CAY82218.1"/>
    </source>
</evidence>
<gene>
    <name evidence="2" type="ORF">EC1118_1N18_0672g</name>
</gene>
<keyword evidence="1" id="KW-1133">Transmembrane helix</keyword>
<accession>C8ZFQ2</accession>
<protein>
    <submittedName>
        <fullName evidence="2">EC1118_1N18_0672p</fullName>
    </submittedName>
</protein>
<dbReference type="SMR" id="C8ZFQ2"/>
<proteinExistence type="predicted"/>
<sequence length="119" mass="13725">MTNTKKILHNALYYVLIIIYEYVLLLVHCLRYFFEFLFLFLPLWLVFFFLMLSLNNLSRSYSSSPSSWLPVNSLSLASLFSSSFCSPSSNFLFLEPLSSELSPKVFLPLITPSGFRSSL</sequence>
<reference evidence="2" key="1">
    <citation type="journal article" date="2009" name="Proc. Natl. Acad. Sci. U.S.A.">
        <title>Eukaryote-to-eukaryote gene transfer events revealed by the genome sequence of the wine yeast Saccharomyces cerevisiae EC1118.</title>
        <authorList>
            <person name="Novo M."/>
            <person name="Bigey F."/>
            <person name="Beyne E."/>
            <person name="Galeote V."/>
            <person name="Gavory F."/>
            <person name="Mallet S."/>
            <person name="Cambot B."/>
            <person name="Legras J.L."/>
            <person name="Wincker P."/>
            <person name="Casaregola S."/>
            <person name="Dequin S."/>
        </authorList>
    </citation>
    <scope>NUCLEOTIDE SEQUENCE [LARGE SCALE GENOMIC DNA]</scope>
    <source>
        <strain evidence="2">Lalvin EC1118</strain>
        <strain>Lalvin EC1118 / Prise de mousse</strain>
    </source>
</reference>
<organism evidence="2">
    <name type="scientific">Saccharomyces cerevisiae (strain Lalvin EC1118 / Prise de mousse)</name>
    <name type="common">Baker's yeast</name>
    <dbReference type="NCBI Taxonomy" id="643680"/>
    <lineage>
        <taxon>Eukaryota</taxon>
        <taxon>Fungi</taxon>
        <taxon>Dikarya</taxon>
        <taxon>Ascomycota</taxon>
        <taxon>Saccharomycotina</taxon>
        <taxon>Saccharomycetes</taxon>
        <taxon>Saccharomycetales</taxon>
        <taxon>Saccharomycetaceae</taxon>
        <taxon>Saccharomyces</taxon>
    </lineage>
</organism>
<keyword evidence="1" id="KW-0472">Membrane</keyword>
<feature type="transmembrane region" description="Helical" evidence="1">
    <location>
        <begin position="36"/>
        <end position="54"/>
    </location>
</feature>
<name>C8ZFQ2_YEAS8</name>
<feature type="transmembrane region" description="Helical" evidence="1">
    <location>
        <begin position="12"/>
        <end position="29"/>
    </location>
</feature>
<dbReference type="AlphaFoldDB" id="C8ZFQ2"/>
<keyword evidence="1" id="KW-0812">Transmembrane</keyword>
<evidence type="ECO:0000256" key="1">
    <source>
        <dbReference type="SAM" id="Phobius"/>
    </source>
</evidence>